<gene>
    <name evidence="6" type="ORF">LOD99_6509</name>
</gene>
<dbReference type="InterPro" id="IPR015943">
    <property type="entry name" value="WD40/YVTN_repeat-like_dom_sf"/>
</dbReference>
<dbReference type="PRINTS" id="PR00320">
    <property type="entry name" value="GPROTEINBRPT"/>
</dbReference>
<dbReference type="SMART" id="SM00320">
    <property type="entry name" value="WD40"/>
    <property type="match status" value="6"/>
</dbReference>
<proteinExistence type="predicted"/>
<dbReference type="Pfam" id="PF00400">
    <property type="entry name" value="WD40"/>
    <property type="match status" value="4"/>
</dbReference>
<keyword evidence="3" id="KW-0677">Repeat</keyword>
<name>A0AAV7JMP7_9METZ</name>
<feature type="compositionally biased region" description="Basic and acidic residues" evidence="5">
    <location>
        <begin position="204"/>
        <end position="219"/>
    </location>
</feature>
<dbReference type="InterPro" id="IPR036322">
    <property type="entry name" value="WD40_repeat_dom_sf"/>
</dbReference>
<dbReference type="AlphaFoldDB" id="A0AAV7JMP7"/>
<dbReference type="Proteomes" id="UP001165289">
    <property type="component" value="Unassembled WGS sequence"/>
</dbReference>
<keyword evidence="2 4" id="KW-0853">WD repeat</keyword>
<dbReference type="EMBL" id="JAKMXF010000318">
    <property type="protein sequence ID" value="KAI6649719.1"/>
    <property type="molecule type" value="Genomic_DNA"/>
</dbReference>
<dbReference type="InterPro" id="IPR040324">
    <property type="entry name" value="WDR44/Dgr2"/>
</dbReference>
<dbReference type="SUPFAM" id="SSF50978">
    <property type="entry name" value="WD40 repeat-like"/>
    <property type="match status" value="1"/>
</dbReference>
<evidence type="ECO:0000313" key="7">
    <source>
        <dbReference type="Proteomes" id="UP001165289"/>
    </source>
</evidence>
<keyword evidence="7" id="KW-1185">Reference proteome</keyword>
<dbReference type="InterPro" id="IPR001680">
    <property type="entry name" value="WD40_rpt"/>
</dbReference>
<dbReference type="PANTHER" id="PTHR14221:SF0">
    <property type="entry name" value="WD REPEAT-CONTAINING PROTEIN 44"/>
    <property type="match status" value="1"/>
</dbReference>
<evidence type="ECO:0000256" key="3">
    <source>
        <dbReference type="ARBA" id="ARBA00022737"/>
    </source>
</evidence>
<comment type="caution">
    <text evidence="6">The sequence shown here is derived from an EMBL/GenBank/DDBJ whole genome shotgun (WGS) entry which is preliminary data.</text>
</comment>
<accession>A0AAV7JMP7</accession>
<dbReference type="PROSITE" id="PS50082">
    <property type="entry name" value="WD_REPEATS_2"/>
    <property type="match status" value="3"/>
</dbReference>
<evidence type="ECO:0000256" key="2">
    <source>
        <dbReference type="ARBA" id="ARBA00022574"/>
    </source>
</evidence>
<evidence type="ECO:0000313" key="6">
    <source>
        <dbReference type="EMBL" id="KAI6649719.1"/>
    </source>
</evidence>
<evidence type="ECO:0000256" key="1">
    <source>
        <dbReference type="ARBA" id="ARBA00021207"/>
    </source>
</evidence>
<feature type="repeat" description="WD" evidence="4">
    <location>
        <begin position="279"/>
        <end position="310"/>
    </location>
</feature>
<feature type="repeat" description="WD" evidence="4">
    <location>
        <begin position="371"/>
        <end position="411"/>
    </location>
</feature>
<reference evidence="6 7" key="1">
    <citation type="journal article" date="2023" name="BMC Biol.">
        <title>The compact genome of the sponge Oopsacas minuta (Hexactinellida) is lacking key metazoan core genes.</title>
        <authorList>
            <person name="Santini S."/>
            <person name="Schenkelaars Q."/>
            <person name="Jourda C."/>
            <person name="Duchesne M."/>
            <person name="Belahbib H."/>
            <person name="Rocher C."/>
            <person name="Selva M."/>
            <person name="Riesgo A."/>
            <person name="Vervoort M."/>
            <person name="Leys S.P."/>
            <person name="Kodjabachian L."/>
            <person name="Le Bivic A."/>
            <person name="Borchiellini C."/>
            <person name="Claverie J.M."/>
            <person name="Renard E."/>
        </authorList>
    </citation>
    <scope>NUCLEOTIDE SEQUENCE [LARGE SCALE GENOMIC DNA]</scope>
    <source>
        <strain evidence="6">SPO-2</strain>
    </source>
</reference>
<dbReference type="PROSITE" id="PS50294">
    <property type="entry name" value="WD_REPEATS_REGION"/>
    <property type="match status" value="3"/>
</dbReference>
<dbReference type="Gene3D" id="2.130.10.10">
    <property type="entry name" value="YVTN repeat-like/Quinoprotein amine dehydrogenase"/>
    <property type="match status" value="1"/>
</dbReference>
<dbReference type="InterPro" id="IPR020472">
    <property type="entry name" value="WD40_PAC1"/>
</dbReference>
<feature type="region of interest" description="Disordered" evidence="5">
    <location>
        <begin position="15"/>
        <end position="91"/>
    </location>
</feature>
<evidence type="ECO:0000256" key="5">
    <source>
        <dbReference type="SAM" id="MobiDB-lite"/>
    </source>
</evidence>
<feature type="repeat" description="WD" evidence="4">
    <location>
        <begin position="411"/>
        <end position="445"/>
    </location>
</feature>
<feature type="compositionally biased region" description="Polar residues" evidence="5">
    <location>
        <begin position="17"/>
        <end position="41"/>
    </location>
</feature>
<organism evidence="6 7">
    <name type="scientific">Oopsacas minuta</name>
    <dbReference type="NCBI Taxonomy" id="111878"/>
    <lineage>
        <taxon>Eukaryota</taxon>
        <taxon>Metazoa</taxon>
        <taxon>Porifera</taxon>
        <taxon>Hexactinellida</taxon>
        <taxon>Hexasterophora</taxon>
        <taxon>Lyssacinosida</taxon>
        <taxon>Leucopsacidae</taxon>
        <taxon>Oopsacas</taxon>
    </lineage>
</organism>
<protein>
    <recommendedName>
        <fullName evidence="1">WD repeat-containing protein 44</fullName>
    </recommendedName>
</protein>
<dbReference type="PANTHER" id="PTHR14221">
    <property type="entry name" value="WD REPEAT DOMAIN 44"/>
    <property type="match status" value="1"/>
</dbReference>
<sequence>MASNFEVTANGDIIPITDTSYNTNQLTTPKTTLGSQNSQYYSVDPPDDNGNSINPVDNKLDDVDVTDSSSESEYEDAYEHPIPLDVPSPERTIMPLDDYLERRETGFSSPGSEVQERHSTLPNEVTRRPIQLLRKDYELRASRSDPNLRDHMMIKNLDSGESYSLQEAAARIPQGITLDPLSNTLKQRTPAVFQDAGVGTMDDSNIRSERRSSDFEPKEKKVKKKSLKRVVKTAKHMFKKKPKGTGNDRGIQTGIKFKASSRLKTPPRYQRIELIQELPSPHVGPIWTMKFSNCGKLLATGGQDRVLRIWCINSARDDFLALKERYKKKNGEADADITPIDEATDNNVLEDDTNASNQDTGPFSLTPFAEYRGHLSDILDISWSSNYFMLTSSMDKTVRLWHVALGNCLSVFAHKDFVTSIAFYPNNERYFISGSLDGMLRLWHVIEKKVSLYNEVPNSTGNRSKLITAANFCYNGKMVVIGTYDGKCVFYDSDHLKYHTQIHVRSKHNKNSSGHKITGIIPHPYLTDRLLVTSNDSRIRLYNLKDYKLECKYKGYVNTETQTKATFSPKGDHIICGSQDHMTYVWRTECDLSFKHARRDRNPCYESFSAHNSVITVAIFAPNIELFANFSPSLLRNETDSPHDVILTADYFGRIKIFSL</sequence>
<feature type="region of interest" description="Disordered" evidence="5">
    <location>
        <begin position="197"/>
        <end position="227"/>
    </location>
</feature>
<evidence type="ECO:0000256" key="4">
    <source>
        <dbReference type="PROSITE-ProRule" id="PRU00221"/>
    </source>
</evidence>